<protein>
    <submittedName>
        <fullName evidence="1">Uncharacterized protein</fullName>
    </submittedName>
</protein>
<keyword evidence="2" id="KW-1185">Reference proteome</keyword>
<dbReference type="AlphaFoldDB" id="A0A2T9YJS6"/>
<name>A0A2T9YJS6_9FUNG</name>
<dbReference type="EMBL" id="MBFR01000157">
    <property type="protein sequence ID" value="PVU92578.1"/>
    <property type="molecule type" value="Genomic_DNA"/>
</dbReference>
<proteinExistence type="predicted"/>
<dbReference type="OrthoDB" id="5534248at2759"/>
<evidence type="ECO:0000313" key="1">
    <source>
        <dbReference type="EMBL" id="PVU92578.1"/>
    </source>
</evidence>
<gene>
    <name evidence="1" type="ORF">BB561_003740</name>
</gene>
<dbReference type="Proteomes" id="UP000245383">
    <property type="component" value="Unassembled WGS sequence"/>
</dbReference>
<comment type="caution">
    <text evidence="1">The sequence shown here is derived from an EMBL/GenBank/DDBJ whole genome shotgun (WGS) entry which is preliminary data.</text>
</comment>
<organism evidence="1 2">
    <name type="scientific">Smittium simulii</name>
    <dbReference type="NCBI Taxonomy" id="133385"/>
    <lineage>
        <taxon>Eukaryota</taxon>
        <taxon>Fungi</taxon>
        <taxon>Fungi incertae sedis</taxon>
        <taxon>Zoopagomycota</taxon>
        <taxon>Kickxellomycotina</taxon>
        <taxon>Harpellomycetes</taxon>
        <taxon>Harpellales</taxon>
        <taxon>Legeriomycetaceae</taxon>
        <taxon>Smittium</taxon>
    </lineage>
</organism>
<reference evidence="1 2" key="1">
    <citation type="journal article" date="2018" name="MBio">
        <title>Comparative Genomics Reveals the Core Gene Toolbox for the Fungus-Insect Symbiosis.</title>
        <authorList>
            <person name="Wang Y."/>
            <person name="Stata M."/>
            <person name="Wang W."/>
            <person name="Stajich J.E."/>
            <person name="White M.M."/>
            <person name="Moncalvo J.M."/>
        </authorList>
    </citation>
    <scope>NUCLEOTIDE SEQUENCE [LARGE SCALE GENOMIC DNA]</scope>
    <source>
        <strain evidence="1 2">SWE-8-4</strain>
    </source>
</reference>
<sequence length="155" mass="17971">MHGTYSFLKNQNIPAAIRLKVLQSVLIPIGTYGGELFGMSELANPIRQPLKHRSRIWVSGTLRWQKKYNINIEQTTERLAKSELISKIYREKYPCFNAIVSENYENILIDFKRWAVIRSKAIRQLIPNMSRSYNNKSNSSLIQAKIKLLSKLFLG</sequence>
<accession>A0A2T9YJS6</accession>
<evidence type="ECO:0000313" key="2">
    <source>
        <dbReference type="Proteomes" id="UP000245383"/>
    </source>
</evidence>